<dbReference type="EMBL" id="RBXX01000002">
    <property type="protein sequence ID" value="RKT85542.1"/>
    <property type="molecule type" value="Genomic_DNA"/>
</dbReference>
<dbReference type="EMBL" id="FOUP01000018">
    <property type="protein sequence ID" value="SFO58139.1"/>
    <property type="molecule type" value="Genomic_DNA"/>
</dbReference>
<reference evidence="2 3" key="1">
    <citation type="submission" date="2016-10" db="EMBL/GenBank/DDBJ databases">
        <authorList>
            <person name="de Groot N.N."/>
        </authorList>
    </citation>
    <scope>NUCLEOTIDE SEQUENCE [LARGE SCALE GENOMIC DNA]</scope>
    <source>
        <strain evidence="2 3">CPCC 201259</strain>
    </source>
</reference>
<gene>
    <name evidence="1" type="ORF">ATL45_3889</name>
    <name evidence="2" type="ORF">SAMN05421805_11856</name>
</gene>
<dbReference type="AlphaFoldDB" id="A0A1I5ICV0"/>
<organism evidence="2 3">
    <name type="scientific">Saccharopolyspora antimicrobica</name>
    <dbReference type="NCBI Taxonomy" id="455193"/>
    <lineage>
        <taxon>Bacteria</taxon>
        <taxon>Bacillati</taxon>
        <taxon>Actinomycetota</taxon>
        <taxon>Actinomycetes</taxon>
        <taxon>Pseudonocardiales</taxon>
        <taxon>Pseudonocardiaceae</taxon>
        <taxon>Saccharopolyspora</taxon>
    </lineage>
</organism>
<protein>
    <submittedName>
        <fullName evidence="2">Uncharacterized protein</fullName>
    </submittedName>
</protein>
<reference evidence="1 4" key="2">
    <citation type="submission" date="2018-10" db="EMBL/GenBank/DDBJ databases">
        <title>Sequencing the genomes of 1000 actinobacteria strains.</title>
        <authorList>
            <person name="Klenk H.-P."/>
        </authorList>
    </citation>
    <scope>NUCLEOTIDE SEQUENCE [LARGE SCALE GENOMIC DNA]</scope>
    <source>
        <strain evidence="1 4">DSM 45119</strain>
    </source>
</reference>
<accession>A0A1I5ICV0</accession>
<evidence type="ECO:0000313" key="2">
    <source>
        <dbReference type="EMBL" id="SFO58139.1"/>
    </source>
</evidence>
<evidence type="ECO:0000313" key="1">
    <source>
        <dbReference type="EMBL" id="RKT85542.1"/>
    </source>
</evidence>
<dbReference type="STRING" id="455193.SAMN05421805_11856"/>
<dbReference type="RefSeq" id="WP_093157850.1">
    <property type="nucleotide sequence ID" value="NZ_FOUP01000018.1"/>
</dbReference>
<dbReference type="Proteomes" id="UP000199398">
    <property type="component" value="Unassembled WGS sequence"/>
</dbReference>
<proteinExistence type="predicted"/>
<evidence type="ECO:0000313" key="3">
    <source>
        <dbReference type="Proteomes" id="UP000199398"/>
    </source>
</evidence>
<sequence length="60" mass="6508">MHRFATEARQAGCSHIALKADEFSENSGAFFTDMGLYALDPNLPDHLLGTDPASLIERTG</sequence>
<keyword evidence="4" id="KW-1185">Reference proteome</keyword>
<name>A0A1I5ICV0_9PSEU</name>
<evidence type="ECO:0000313" key="4">
    <source>
        <dbReference type="Proteomes" id="UP000270697"/>
    </source>
</evidence>
<dbReference type="Proteomes" id="UP000270697">
    <property type="component" value="Unassembled WGS sequence"/>
</dbReference>